<dbReference type="GeneID" id="39872567"/>
<dbReference type="RefSeq" id="XP_028865040.1">
    <property type="nucleotide sequence ID" value="XM_029009207.1"/>
</dbReference>
<dbReference type="VEuPathDB" id="PiroplasmaDB:BOVATA_002900"/>
<proteinExistence type="predicted"/>
<keyword evidence="3" id="KW-1185">Reference proteome</keyword>
<protein>
    <submittedName>
        <fullName evidence="2">Transcriptional regulator, putative</fullName>
    </submittedName>
</protein>
<comment type="caution">
    <text evidence="2">The sequence shown here is derived from an EMBL/GenBank/DDBJ whole genome shotgun (WGS) entry which is preliminary data.</text>
</comment>
<gene>
    <name evidence="2" type="ORF">BOVATA_002900</name>
</gene>
<evidence type="ECO:0000256" key="1">
    <source>
        <dbReference type="SAM" id="MobiDB-lite"/>
    </source>
</evidence>
<feature type="region of interest" description="Disordered" evidence="1">
    <location>
        <begin position="48"/>
        <end position="78"/>
    </location>
</feature>
<sequence length="106" mass="12280">MRRCRPSCKSTNSNRIYRLRKARRLCFVQVVYAREECVVELELDNVGLAGDDAPEPESHVGERRMQNRHGNQPGPRHEERACQVVFHSELLPDVHGLAEVHSRQHQ</sequence>
<feature type="compositionally biased region" description="Basic and acidic residues" evidence="1">
    <location>
        <begin position="56"/>
        <end position="65"/>
    </location>
</feature>
<evidence type="ECO:0000313" key="2">
    <source>
        <dbReference type="EMBL" id="GBE58797.1"/>
    </source>
</evidence>
<dbReference type="EMBL" id="BDSA01000001">
    <property type="protein sequence ID" value="GBE58797.1"/>
    <property type="molecule type" value="Genomic_DNA"/>
</dbReference>
<dbReference type="AlphaFoldDB" id="A0A2H6K715"/>
<reference evidence="2 3" key="1">
    <citation type="journal article" date="2017" name="BMC Genomics">
        <title>Whole-genome assembly of Babesia ovata and comparative genomics between closely related pathogens.</title>
        <authorList>
            <person name="Yamagishi J."/>
            <person name="Asada M."/>
            <person name="Hakimi H."/>
            <person name="Tanaka T.Q."/>
            <person name="Sugimoto C."/>
            <person name="Kawazu S."/>
        </authorList>
    </citation>
    <scope>NUCLEOTIDE SEQUENCE [LARGE SCALE GENOMIC DNA]</scope>
    <source>
        <strain evidence="2 3">Miyake</strain>
    </source>
</reference>
<accession>A0A2H6K715</accession>
<organism evidence="2 3">
    <name type="scientific">Babesia ovata</name>
    <dbReference type="NCBI Taxonomy" id="189622"/>
    <lineage>
        <taxon>Eukaryota</taxon>
        <taxon>Sar</taxon>
        <taxon>Alveolata</taxon>
        <taxon>Apicomplexa</taxon>
        <taxon>Aconoidasida</taxon>
        <taxon>Piroplasmida</taxon>
        <taxon>Babesiidae</taxon>
        <taxon>Babesia</taxon>
    </lineage>
</organism>
<dbReference type="Proteomes" id="UP000236319">
    <property type="component" value="Unassembled WGS sequence"/>
</dbReference>
<name>A0A2H6K715_9APIC</name>
<evidence type="ECO:0000313" key="3">
    <source>
        <dbReference type="Proteomes" id="UP000236319"/>
    </source>
</evidence>